<dbReference type="Proteomes" id="UP000281261">
    <property type="component" value="Unassembled WGS sequence"/>
</dbReference>
<dbReference type="AlphaFoldDB" id="A0A420ZCU7"/>
<evidence type="ECO:0000313" key="1">
    <source>
        <dbReference type="EMBL" id="RLC37314.1"/>
    </source>
</evidence>
<dbReference type="InterPro" id="IPR003798">
    <property type="entry name" value="DNA_recombination_RmuC"/>
</dbReference>
<protein>
    <recommendedName>
        <fullName evidence="3">DNA recombination protein RmuC</fullName>
    </recommendedName>
</protein>
<reference evidence="1 2" key="1">
    <citation type="submission" date="2018-06" db="EMBL/GenBank/DDBJ databases">
        <title>Extensive metabolic versatility and redundancy in microbially diverse, dynamic hydrothermal sediments.</title>
        <authorList>
            <person name="Dombrowski N."/>
            <person name="Teske A."/>
            <person name="Baker B.J."/>
        </authorList>
    </citation>
    <scope>NUCLEOTIDE SEQUENCE [LARGE SCALE GENOMIC DNA]</scope>
    <source>
        <strain evidence="1">B79_G16</strain>
    </source>
</reference>
<accession>A0A420ZCU7</accession>
<organism evidence="1 2">
    <name type="scientific">candidate division Kazan bacterium</name>
    <dbReference type="NCBI Taxonomy" id="2202143"/>
    <lineage>
        <taxon>Bacteria</taxon>
        <taxon>Bacteria division Kazan-3B-28</taxon>
    </lineage>
</organism>
<dbReference type="Pfam" id="PF02646">
    <property type="entry name" value="RmuC"/>
    <property type="match status" value="1"/>
</dbReference>
<name>A0A420ZCU7_UNCK3</name>
<sequence length="330" mass="37604">MGIEMIIILVLGLSLLIALAVLIMRRPNVSTSEGAAKIINDLIRMVDQIKTEQRAAQEIQRDLKSEIRSSTDNLKDLVTEHRERRERDQDYFQNILAATKGIESVMRGSKSKGMAGENIIREILKLFPQGTMVYDFKVGSKVVEFGLKLPDGRILPVDSKMVAVDELSMLHQSNDEDAKLKIIRKIEIEVLRKAREVSTYISPPVTYESAIMAVPDSLHYILKESIIRAHRDYHVIIVPYSMTIPYILSFLDLQRKHSARIDEERVKIFLENLGLSLSKMDDILDNKVAKGNVMIKNAYDEYQQIVSKIRGEALSLTNYESKKLESKTDK</sequence>
<evidence type="ECO:0008006" key="3">
    <source>
        <dbReference type="Google" id="ProtNLM"/>
    </source>
</evidence>
<comment type="caution">
    <text evidence="1">The sequence shown here is derived from an EMBL/GenBank/DDBJ whole genome shotgun (WGS) entry which is preliminary data.</text>
</comment>
<evidence type="ECO:0000313" key="2">
    <source>
        <dbReference type="Proteomes" id="UP000281261"/>
    </source>
</evidence>
<proteinExistence type="predicted"/>
<gene>
    <name evidence="1" type="ORF">DRH29_02380</name>
</gene>
<dbReference type="EMBL" id="QMNG01000006">
    <property type="protein sequence ID" value="RLC37314.1"/>
    <property type="molecule type" value="Genomic_DNA"/>
</dbReference>